<keyword evidence="12" id="KW-0812">Transmembrane</keyword>
<evidence type="ECO:0000313" key="16">
    <source>
        <dbReference type="Proteomes" id="UP000003250"/>
    </source>
</evidence>
<dbReference type="PANTHER" id="PTHR22888:SF9">
    <property type="entry name" value="CYTOCHROME C OXIDASE SUBUNIT 2"/>
    <property type="match status" value="1"/>
</dbReference>
<gene>
    <name evidence="15" type="ORF">MAXJ12_11162</name>
</gene>
<dbReference type="InterPro" id="IPR002429">
    <property type="entry name" value="CcO_II-like_C"/>
</dbReference>
<feature type="domain" description="Cytochrome c" evidence="14">
    <location>
        <begin position="238"/>
        <end position="330"/>
    </location>
</feature>
<evidence type="ECO:0000256" key="6">
    <source>
        <dbReference type="ARBA" id="ARBA00022982"/>
    </source>
</evidence>
<evidence type="ECO:0000256" key="5">
    <source>
        <dbReference type="ARBA" id="ARBA00022723"/>
    </source>
</evidence>
<comment type="similarity">
    <text evidence="2">Belongs to the cytochrome c oxidase subunit 2 family.</text>
</comment>
<dbReference type="Gene3D" id="2.60.40.420">
    <property type="entry name" value="Cupredoxins - blue copper proteins"/>
    <property type="match status" value="1"/>
</dbReference>
<dbReference type="InterPro" id="IPR045187">
    <property type="entry name" value="CcO_II"/>
</dbReference>
<name>H0HQ02_9HYPH</name>
<evidence type="ECO:0000256" key="1">
    <source>
        <dbReference type="ARBA" id="ARBA00004370"/>
    </source>
</evidence>
<dbReference type="PROSITE" id="PS51257">
    <property type="entry name" value="PROKAR_LIPOPROTEIN"/>
    <property type="match status" value="1"/>
</dbReference>
<accession>H0HQ02</accession>
<feature type="transmembrane region" description="Helical" evidence="12">
    <location>
        <begin position="43"/>
        <end position="67"/>
    </location>
</feature>
<keyword evidence="6" id="KW-0249">Electron transport</keyword>
<comment type="subcellular location">
    <subcellularLocation>
        <location evidence="1">Membrane</location>
    </subcellularLocation>
</comment>
<dbReference type="GO" id="GO:0042773">
    <property type="term" value="P:ATP synthesis coupled electron transport"/>
    <property type="evidence" value="ECO:0007669"/>
    <property type="project" value="TreeGrafter"/>
</dbReference>
<dbReference type="CDD" id="cd04213">
    <property type="entry name" value="CuRO_CcO_Caa3_II"/>
    <property type="match status" value="1"/>
</dbReference>
<evidence type="ECO:0000256" key="11">
    <source>
        <dbReference type="PROSITE-ProRule" id="PRU00433"/>
    </source>
</evidence>
<dbReference type="SUPFAM" id="SSF49503">
    <property type="entry name" value="Cupredoxins"/>
    <property type="match status" value="1"/>
</dbReference>
<proteinExistence type="inferred from homology"/>
<dbReference type="SUPFAM" id="SSF46626">
    <property type="entry name" value="Cytochrome c"/>
    <property type="match status" value="1"/>
</dbReference>
<comment type="catalytic activity">
    <reaction evidence="10">
        <text>4 Fe(II)-[cytochrome c] + O2 + 8 H(+)(in) = 4 Fe(III)-[cytochrome c] + 2 H2O + 4 H(+)(out)</text>
        <dbReference type="Rhea" id="RHEA:11436"/>
        <dbReference type="Rhea" id="RHEA-COMP:10350"/>
        <dbReference type="Rhea" id="RHEA-COMP:14399"/>
        <dbReference type="ChEBI" id="CHEBI:15377"/>
        <dbReference type="ChEBI" id="CHEBI:15378"/>
        <dbReference type="ChEBI" id="CHEBI:15379"/>
        <dbReference type="ChEBI" id="CHEBI:29033"/>
        <dbReference type="ChEBI" id="CHEBI:29034"/>
        <dbReference type="EC" id="7.1.1.9"/>
    </reaction>
</comment>
<keyword evidence="4 11" id="KW-0349">Heme</keyword>
<sequence>MRDRSFQAFAALPVLLIVAGCVDVQSALNPAGGEAERIHTLSWILIIFCSVVFLGVAIATIIALFGSHRWRQRLAGERLVIGAGLIFPAAALSALLGYSVVIMGIAGSAEGEDGLRISVVGERWWWRVIYIARDGRRIESANELRVPTGQPVRLELTSADVIHSFWVPKLAGKLDMIPGRTNTLTLSVSEPGISRGQCAEYCGGAHALMSFFVIAMPPADFETWLARESEPAAVPVDEAEIQGHALFVQSGCGACHTVRGTDASGTIAPDLTHVGNRHSLAAATLPNNAEAFASWIRDNQHIKPENLMPPYEIYTERELGQLATYLESLR</sequence>
<evidence type="ECO:0000256" key="9">
    <source>
        <dbReference type="ARBA" id="ARBA00023136"/>
    </source>
</evidence>
<dbReference type="Pfam" id="PF00034">
    <property type="entry name" value="Cytochrom_C"/>
    <property type="match status" value="1"/>
</dbReference>
<keyword evidence="7 11" id="KW-0408">Iron</keyword>
<dbReference type="InterPro" id="IPR008972">
    <property type="entry name" value="Cupredoxin"/>
</dbReference>
<evidence type="ECO:0000256" key="2">
    <source>
        <dbReference type="ARBA" id="ARBA00007866"/>
    </source>
</evidence>
<feature type="domain" description="Cytochrome oxidase subunit II copper A binding" evidence="13">
    <location>
        <begin position="112"/>
        <end position="227"/>
    </location>
</feature>
<keyword evidence="3" id="KW-0813">Transport</keyword>
<evidence type="ECO:0000256" key="10">
    <source>
        <dbReference type="ARBA" id="ARBA00047816"/>
    </source>
</evidence>
<dbReference type="AlphaFoldDB" id="H0HQ02"/>
<dbReference type="InterPro" id="IPR034236">
    <property type="entry name" value="CuRO_CcO_Caa3_II"/>
</dbReference>
<evidence type="ECO:0000256" key="4">
    <source>
        <dbReference type="ARBA" id="ARBA00022617"/>
    </source>
</evidence>
<dbReference type="GO" id="GO:0004129">
    <property type="term" value="F:cytochrome-c oxidase activity"/>
    <property type="evidence" value="ECO:0007669"/>
    <property type="project" value="UniProtKB-EC"/>
</dbReference>
<dbReference type="PROSITE" id="PS50857">
    <property type="entry name" value="COX2_CUA"/>
    <property type="match status" value="1"/>
</dbReference>
<keyword evidence="8" id="KW-0186">Copper</keyword>
<dbReference type="GO" id="GO:0020037">
    <property type="term" value="F:heme binding"/>
    <property type="evidence" value="ECO:0007669"/>
    <property type="project" value="InterPro"/>
</dbReference>
<dbReference type="PANTHER" id="PTHR22888">
    <property type="entry name" value="CYTOCHROME C OXIDASE, SUBUNIT II"/>
    <property type="match status" value="1"/>
</dbReference>
<protein>
    <submittedName>
        <fullName evidence="15">Cytochrome c oxidase, subunit II</fullName>
    </submittedName>
</protein>
<keyword evidence="5 11" id="KW-0479">Metal-binding</keyword>
<dbReference type="PATRIC" id="fig|1107882.3.peg.2199"/>
<dbReference type="GO" id="GO:0005507">
    <property type="term" value="F:copper ion binding"/>
    <property type="evidence" value="ECO:0007669"/>
    <property type="project" value="InterPro"/>
</dbReference>
<dbReference type="Proteomes" id="UP000003250">
    <property type="component" value="Unassembled WGS sequence"/>
</dbReference>
<keyword evidence="16" id="KW-1185">Reference proteome</keyword>
<reference evidence="15 16" key="1">
    <citation type="journal article" date="2012" name="J. Bacteriol.">
        <title>Draft Genome Sequence of Mesorhizobium alhagi CCNWXJ12-2T, a Novel Salt-Resistant Species Isolated from the Desert of Northwestern China.</title>
        <authorList>
            <person name="Zhou M."/>
            <person name="Chen W."/>
            <person name="Chen H."/>
            <person name="Wei G."/>
        </authorList>
    </citation>
    <scope>NUCLEOTIDE SEQUENCE [LARGE SCALE GENOMIC DNA]</scope>
    <source>
        <strain evidence="15 16">CCNWXJ12-2</strain>
    </source>
</reference>
<evidence type="ECO:0000256" key="7">
    <source>
        <dbReference type="ARBA" id="ARBA00023004"/>
    </source>
</evidence>
<organism evidence="15 16">
    <name type="scientific">Mesorhizobium alhagi CCNWXJ12-2</name>
    <dbReference type="NCBI Taxonomy" id="1107882"/>
    <lineage>
        <taxon>Bacteria</taxon>
        <taxon>Pseudomonadati</taxon>
        <taxon>Pseudomonadota</taxon>
        <taxon>Alphaproteobacteria</taxon>
        <taxon>Hyphomicrobiales</taxon>
        <taxon>Phyllobacteriaceae</taxon>
        <taxon>Allomesorhizobium</taxon>
    </lineage>
</organism>
<evidence type="ECO:0000313" key="15">
    <source>
        <dbReference type="EMBL" id="EHK57192.1"/>
    </source>
</evidence>
<evidence type="ECO:0000256" key="12">
    <source>
        <dbReference type="SAM" id="Phobius"/>
    </source>
</evidence>
<evidence type="ECO:0000259" key="14">
    <source>
        <dbReference type="PROSITE" id="PS51007"/>
    </source>
</evidence>
<keyword evidence="12" id="KW-1133">Transmembrane helix</keyword>
<keyword evidence="9 12" id="KW-0472">Membrane</keyword>
<evidence type="ECO:0000256" key="8">
    <source>
        <dbReference type="ARBA" id="ARBA00023008"/>
    </source>
</evidence>
<dbReference type="InterPro" id="IPR009056">
    <property type="entry name" value="Cyt_c-like_dom"/>
</dbReference>
<dbReference type="GO" id="GO:0016020">
    <property type="term" value="C:membrane"/>
    <property type="evidence" value="ECO:0007669"/>
    <property type="project" value="UniProtKB-SubCell"/>
</dbReference>
<feature type="transmembrane region" description="Helical" evidence="12">
    <location>
        <begin position="79"/>
        <end position="106"/>
    </location>
</feature>
<dbReference type="PROSITE" id="PS51007">
    <property type="entry name" value="CYTC"/>
    <property type="match status" value="1"/>
</dbReference>
<dbReference type="Pfam" id="PF00116">
    <property type="entry name" value="COX2"/>
    <property type="match status" value="1"/>
</dbReference>
<dbReference type="RefSeq" id="WP_008835863.1">
    <property type="nucleotide sequence ID" value="NZ_AHAM01000078.1"/>
</dbReference>
<evidence type="ECO:0000256" key="3">
    <source>
        <dbReference type="ARBA" id="ARBA00022448"/>
    </source>
</evidence>
<dbReference type="InterPro" id="IPR001505">
    <property type="entry name" value="Copper_CuA"/>
</dbReference>
<dbReference type="PROSITE" id="PS00078">
    <property type="entry name" value="COX2"/>
    <property type="match status" value="1"/>
</dbReference>
<dbReference type="InterPro" id="IPR036909">
    <property type="entry name" value="Cyt_c-like_dom_sf"/>
</dbReference>
<dbReference type="EMBL" id="AHAM01000078">
    <property type="protein sequence ID" value="EHK57192.1"/>
    <property type="molecule type" value="Genomic_DNA"/>
</dbReference>
<dbReference type="OrthoDB" id="9781261at2"/>
<evidence type="ECO:0000259" key="13">
    <source>
        <dbReference type="PROSITE" id="PS50857"/>
    </source>
</evidence>